<protein>
    <submittedName>
        <fullName evidence="8">Receptor-like protein 52</fullName>
    </submittedName>
</protein>
<dbReference type="InterPro" id="IPR046956">
    <property type="entry name" value="RLP23-like"/>
</dbReference>
<keyword evidence="9" id="KW-1185">Reference proteome</keyword>
<dbReference type="InterPro" id="IPR032675">
    <property type="entry name" value="LRR_dom_sf"/>
</dbReference>
<keyword evidence="7" id="KW-0325">Glycoprotein</keyword>
<dbReference type="Pfam" id="PF00560">
    <property type="entry name" value="LRR_1"/>
    <property type="match status" value="2"/>
</dbReference>
<keyword evidence="5" id="KW-0472">Membrane</keyword>
<evidence type="ECO:0000256" key="6">
    <source>
        <dbReference type="ARBA" id="ARBA00023170"/>
    </source>
</evidence>
<name>A0AAW0KGW8_QUESU</name>
<dbReference type="GO" id="GO:0016020">
    <property type="term" value="C:membrane"/>
    <property type="evidence" value="ECO:0007669"/>
    <property type="project" value="UniProtKB-SubCell"/>
</dbReference>
<keyword evidence="4" id="KW-1133">Transmembrane helix</keyword>
<evidence type="ECO:0000256" key="1">
    <source>
        <dbReference type="ARBA" id="ARBA00004479"/>
    </source>
</evidence>
<evidence type="ECO:0000256" key="7">
    <source>
        <dbReference type="ARBA" id="ARBA00023180"/>
    </source>
</evidence>
<organism evidence="8 9">
    <name type="scientific">Quercus suber</name>
    <name type="common">Cork oak</name>
    <dbReference type="NCBI Taxonomy" id="58331"/>
    <lineage>
        <taxon>Eukaryota</taxon>
        <taxon>Viridiplantae</taxon>
        <taxon>Streptophyta</taxon>
        <taxon>Embryophyta</taxon>
        <taxon>Tracheophyta</taxon>
        <taxon>Spermatophyta</taxon>
        <taxon>Magnoliopsida</taxon>
        <taxon>eudicotyledons</taxon>
        <taxon>Gunneridae</taxon>
        <taxon>Pentapetalae</taxon>
        <taxon>rosids</taxon>
        <taxon>fabids</taxon>
        <taxon>Fagales</taxon>
        <taxon>Fagaceae</taxon>
        <taxon>Quercus</taxon>
    </lineage>
</organism>
<dbReference type="PANTHER" id="PTHR48063">
    <property type="entry name" value="LRR RECEPTOR-LIKE KINASE"/>
    <property type="match status" value="1"/>
</dbReference>
<evidence type="ECO:0000256" key="2">
    <source>
        <dbReference type="ARBA" id="ARBA00022692"/>
    </source>
</evidence>
<evidence type="ECO:0000256" key="5">
    <source>
        <dbReference type="ARBA" id="ARBA00023136"/>
    </source>
</evidence>
<evidence type="ECO:0000313" key="8">
    <source>
        <dbReference type="EMBL" id="KAK7838504.1"/>
    </source>
</evidence>
<comment type="caution">
    <text evidence="8">The sequence shown here is derived from an EMBL/GenBank/DDBJ whole genome shotgun (WGS) entry which is preliminary data.</text>
</comment>
<evidence type="ECO:0000256" key="4">
    <source>
        <dbReference type="ARBA" id="ARBA00022989"/>
    </source>
</evidence>
<keyword evidence="6" id="KW-0675">Receptor</keyword>
<reference evidence="8 9" key="1">
    <citation type="journal article" date="2018" name="Sci. Data">
        <title>The draft genome sequence of cork oak.</title>
        <authorList>
            <person name="Ramos A.M."/>
            <person name="Usie A."/>
            <person name="Barbosa P."/>
            <person name="Barros P.M."/>
            <person name="Capote T."/>
            <person name="Chaves I."/>
            <person name="Simoes F."/>
            <person name="Abreu I."/>
            <person name="Carrasquinho I."/>
            <person name="Faro C."/>
            <person name="Guimaraes J.B."/>
            <person name="Mendonca D."/>
            <person name="Nobrega F."/>
            <person name="Rodrigues L."/>
            <person name="Saibo N.J.M."/>
            <person name="Varela M.C."/>
            <person name="Egas C."/>
            <person name="Matos J."/>
            <person name="Miguel C.M."/>
            <person name="Oliveira M.M."/>
            <person name="Ricardo C.P."/>
            <person name="Goncalves S."/>
        </authorList>
    </citation>
    <scope>NUCLEOTIDE SEQUENCE [LARGE SCALE GENOMIC DNA]</scope>
    <source>
        <strain evidence="9">cv. HL8</strain>
    </source>
</reference>
<keyword evidence="2" id="KW-0812">Transmembrane</keyword>
<proteinExistence type="predicted"/>
<dbReference type="PANTHER" id="PTHR48063:SF112">
    <property type="entry name" value="RECEPTOR LIKE PROTEIN 30-LIKE"/>
    <property type="match status" value="1"/>
</dbReference>
<comment type="subcellular location">
    <subcellularLocation>
        <location evidence="1">Membrane</location>
        <topology evidence="1">Single-pass type I membrane protein</topology>
    </subcellularLocation>
</comment>
<dbReference type="InterPro" id="IPR001611">
    <property type="entry name" value="Leu-rich_rpt"/>
</dbReference>
<evidence type="ECO:0000256" key="3">
    <source>
        <dbReference type="ARBA" id="ARBA00022729"/>
    </source>
</evidence>
<dbReference type="Gene3D" id="3.80.10.10">
    <property type="entry name" value="Ribonuclease Inhibitor"/>
    <property type="match status" value="1"/>
</dbReference>
<evidence type="ECO:0000313" key="9">
    <source>
        <dbReference type="Proteomes" id="UP000237347"/>
    </source>
</evidence>
<gene>
    <name evidence="8" type="primary">RLP52_1</name>
    <name evidence="8" type="ORF">CFP56_019581</name>
</gene>
<sequence length="179" mass="20019">MSYVNLIKASVWQQVTDTLSSLFELRLSYSQLPFIPPTPTVNFSSLVVDLHNMTSLRHLDLSENNFNSSIPNWLYSFNRLELLNLGSSNLQGTISNAIGNLTSAISIDLLGNELGGKLPRSLDNISSDHLNSYGSSNPYGESFPLESALLMIKGKFLEYSTILQLRKLTKKKHKHEEES</sequence>
<keyword evidence="3" id="KW-0732">Signal</keyword>
<dbReference type="EMBL" id="PKMF04000305">
    <property type="protein sequence ID" value="KAK7838504.1"/>
    <property type="molecule type" value="Genomic_DNA"/>
</dbReference>
<dbReference type="AlphaFoldDB" id="A0AAW0KGW8"/>
<accession>A0AAW0KGW8</accession>
<dbReference type="Proteomes" id="UP000237347">
    <property type="component" value="Unassembled WGS sequence"/>
</dbReference>
<dbReference type="SUPFAM" id="SSF52058">
    <property type="entry name" value="L domain-like"/>
    <property type="match status" value="1"/>
</dbReference>